<name>A0A4Y2GSG1_ARAVE</name>
<proteinExistence type="predicted"/>
<dbReference type="EMBL" id="BGPR01001558">
    <property type="protein sequence ID" value="GBM56680.1"/>
    <property type="molecule type" value="Genomic_DNA"/>
</dbReference>
<keyword evidence="2" id="KW-1185">Reference proteome</keyword>
<accession>A0A4Y2GSG1</accession>
<sequence length="98" mass="10519">MSITTPDRCFYTFQSSLQTPTPAGGLLTLDGMNIARAVRTADLPCTIRSRTRTLPAPKPRLCQEAIVASVNELFCGKLIIHYCSGSQPMGHGLLLGLG</sequence>
<evidence type="ECO:0000313" key="1">
    <source>
        <dbReference type="EMBL" id="GBM56680.1"/>
    </source>
</evidence>
<gene>
    <name evidence="1" type="ORF">AVEN_154229_1</name>
</gene>
<comment type="caution">
    <text evidence="1">The sequence shown here is derived from an EMBL/GenBank/DDBJ whole genome shotgun (WGS) entry which is preliminary data.</text>
</comment>
<dbReference type="AlphaFoldDB" id="A0A4Y2GSG1"/>
<evidence type="ECO:0000313" key="2">
    <source>
        <dbReference type="Proteomes" id="UP000499080"/>
    </source>
</evidence>
<reference evidence="1 2" key="1">
    <citation type="journal article" date="2019" name="Sci. Rep.">
        <title>Orb-weaving spider Araneus ventricosus genome elucidates the spidroin gene catalogue.</title>
        <authorList>
            <person name="Kono N."/>
            <person name="Nakamura H."/>
            <person name="Ohtoshi R."/>
            <person name="Moran D.A.P."/>
            <person name="Shinohara A."/>
            <person name="Yoshida Y."/>
            <person name="Fujiwara M."/>
            <person name="Mori M."/>
            <person name="Tomita M."/>
            <person name="Arakawa K."/>
        </authorList>
    </citation>
    <scope>NUCLEOTIDE SEQUENCE [LARGE SCALE GENOMIC DNA]</scope>
</reference>
<organism evidence="1 2">
    <name type="scientific">Araneus ventricosus</name>
    <name type="common">Orbweaver spider</name>
    <name type="synonym">Epeira ventricosa</name>
    <dbReference type="NCBI Taxonomy" id="182803"/>
    <lineage>
        <taxon>Eukaryota</taxon>
        <taxon>Metazoa</taxon>
        <taxon>Ecdysozoa</taxon>
        <taxon>Arthropoda</taxon>
        <taxon>Chelicerata</taxon>
        <taxon>Arachnida</taxon>
        <taxon>Araneae</taxon>
        <taxon>Araneomorphae</taxon>
        <taxon>Entelegynae</taxon>
        <taxon>Araneoidea</taxon>
        <taxon>Araneidae</taxon>
        <taxon>Araneus</taxon>
    </lineage>
</organism>
<dbReference type="Proteomes" id="UP000499080">
    <property type="component" value="Unassembled WGS sequence"/>
</dbReference>
<protein>
    <submittedName>
        <fullName evidence="1">Uncharacterized protein</fullName>
    </submittedName>
</protein>